<comment type="caution">
    <text evidence="1">The sequence shown here is derived from an EMBL/GenBank/DDBJ whole genome shotgun (WGS) entry which is preliminary data.</text>
</comment>
<accession>A0A8S1PRZ6</accession>
<protein>
    <submittedName>
        <fullName evidence="1">Uncharacterized protein</fullName>
    </submittedName>
</protein>
<organism evidence="1 2">
    <name type="scientific">Paramecium primaurelia</name>
    <dbReference type="NCBI Taxonomy" id="5886"/>
    <lineage>
        <taxon>Eukaryota</taxon>
        <taxon>Sar</taxon>
        <taxon>Alveolata</taxon>
        <taxon>Ciliophora</taxon>
        <taxon>Intramacronucleata</taxon>
        <taxon>Oligohymenophorea</taxon>
        <taxon>Peniculida</taxon>
        <taxon>Parameciidae</taxon>
        <taxon>Paramecium</taxon>
    </lineage>
</organism>
<dbReference type="EMBL" id="CAJJDM010000131">
    <property type="protein sequence ID" value="CAD8105764.1"/>
    <property type="molecule type" value="Genomic_DNA"/>
</dbReference>
<evidence type="ECO:0000313" key="1">
    <source>
        <dbReference type="EMBL" id="CAD8105764.1"/>
    </source>
</evidence>
<proteinExistence type="predicted"/>
<dbReference type="Proteomes" id="UP000688137">
    <property type="component" value="Unassembled WGS sequence"/>
</dbReference>
<keyword evidence="2" id="KW-1185">Reference proteome</keyword>
<dbReference type="AlphaFoldDB" id="A0A8S1PRZ6"/>
<reference evidence="1" key="1">
    <citation type="submission" date="2021-01" db="EMBL/GenBank/DDBJ databases">
        <authorList>
            <consortium name="Genoscope - CEA"/>
            <person name="William W."/>
        </authorList>
    </citation>
    <scope>NUCLEOTIDE SEQUENCE</scope>
</reference>
<sequence length="72" mass="8418">MNIGPRRNIKEIHPIHQNFIEPHNYQSIFKSPMSTLQRQQRPSKLPSFKVSSGCQASVLYRHLYLLNGELEI</sequence>
<evidence type="ECO:0000313" key="2">
    <source>
        <dbReference type="Proteomes" id="UP000688137"/>
    </source>
</evidence>
<name>A0A8S1PRZ6_PARPR</name>
<gene>
    <name evidence="1" type="ORF">PPRIM_AZ9-3.1.T1280097</name>
</gene>